<dbReference type="Pfam" id="PF13344">
    <property type="entry name" value="Hydrolase_6"/>
    <property type="match status" value="1"/>
</dbReference>
<protein>
    <submittedName>
        <fullName evidence="1">HAD-superfamily hydrolase, subfamily IIA</fullName>
    </submittedName>
</protein>
<dbReference type="eggNOG" id="COG0647">
    <property type="taxonomic scope" value="Bacteria"/>
</dbReference>
<dbReference type="KEGG" id="ant:Arnit_1351"/>
<keyword evidence="2" id="KW-1185">Reference proteome</keyword>
<dbReference type="OrthoDB" id="9810449at2"/>
<gene>
    <name evidence="1" type="ordered locus">Arnit_1351</name>
</gene>
<dbReference type="GO" id="GO:0016791">
    <property type="term" value="F:phosphatase activity"/>
    <property type="evidence" value="ECO:0007669"/>
    <property type="project" value="TreeGrafter"/>
</dbReference>
<evidence type="ECO:0000313" key="1">
    <source>
        <dbReference type="EMBL" id="ADG93009.1"/>
    </source>
</evidence>
<name>D5V574_ARCNC</name>
<dbReference type="InterPro" id="IPR036412">
    <property type="entry name" value="HAD-like_sf"/>
</dbReference>
<dbReference type="Proteomes" id="UP000000939">
    <property type="component" value="Chromosome"/>
</dbReference>
<dbReference type="InterPro" id="IPR006357">
    <property type="entry name" value="HAD-SF_hydro_IIA"/>
</dbReference>
<dbReference type="RefSeq" id="WP_013135154.1">
    <property type="nucleotide sequence ID" value="NC_014166.1"/>
</dbReference>
<dbReference type="InterPro" id="IPR023214">
    <property type="entry name" value="HAD_sf"/>
</dbReference>
<accession>D5V574</accession>
<proteinExistence type="predicted"/>
<dbReference type="HOGENOM" id="CLU_043473_1_2_7"/>
<dbReference type="SUPFAM" id="SSF56784">
    <property type="entry name" value="HAD-like"/>
    <property type="match status" value="1"/>
</dbReference>
<dbReference type="PANTHER" id="PTHR19288">
    <property type="entry name" value="4-NITROPHENYLPHOSPHATASE-RELATED"/>
    <property type="match status" value="1"/>
</dbReference>
<dbReference type="STRING" id="572480.Arnit_1351"/>
<evidence type="ECO:0000313" key="2">
    <source>
        <dbReference type="Proteomes" id="UP000000939"/>
    </source>
</evidence>
<dbReference type="Pfam" id="PF13242">
    <property type="entry name" value="Hydrolase_like"/>
    <property type="match status" value="1"/>
</dbReference>
<dbReference type="NCBIfam" id="TIGR01460">
    <property type="entry name" value="HAD-SF-IIA"/>
    <property type="match status" value="1"/>
</dbReference>
<dbReference type="PANTHER" id="PTHR19288:SF46">
    <property type="entry name" value="HALOACID DEHALOGENASE-LIKE HYDROLASE DOMAIN-CONTAINING PROTEIN 2"/>
    <property type="match status" value="1"/>
</dbReference>
<dbReference type="GO" id="GO:0005737">
    <property type="term" value="C:cytoplasm"/>
    <property type="evidence" value="ECO:0007669"/>
    <property type="project" value="TreeGrafter"/>
</dbReference>
<organism evidence="1 2">
    <name type="scientific">Arcobacter nitrofigilis (strain ATCC 33309 / DSM 7299 / CCUG 15893 / LMG 7604 / NCTC 12251 / CI)</name>
    <name type="common">Campylobacter nitrofigilis</name>
    <dbReference type="NCBI Taxonomy" id="572480"/>
    <lineage>
        <taxon>Bacteria</taxon>
        <taxon>Pseudomonadati</taxon>
        <taxon>Campylobacterota</taxon>
        <taxon>Epsilonproteobacteria</taxon>
        <taxon>Campylobacterales</taxon>
        <taxon>Arcobacteraceae</taxon>
        <taxon>Arcobacter</taxon>
    </lineage>
</organism>
<dbReference type="Gene3D" id="3.40.50.1000">
    <property type="entry name" value="HAD superfamily/HAD-like"/>
    <property type="match status" value="2"/>
</dbReference>
<dbReference type="AlphaFoldDB" id="D5V574"/>
<keyword evidence="1" id="KW-0378">Hydrolase</keyword>
<reference evidence="1 2" key="1">
    <citation type="journal article" date="2010" name="Stand. Genomic Sci.">
        <title>Complete genome sequence of Arcobacter nitrofigilis type strain (CI).</title>
        <authorList>
            <person name="Pati A."/>
            <person name="Gronow S."/>
            <person name="Lapidus A."/>
            <person name="Copeland A."/>
            <person name="Glavina Del Rio T."/>
            <person name="Nolan M."/>
            <person name="Lucas S."/>
            <person name="Tice H."/>
            <person name="Cheng J.F."/>
            <person name="Han C."/>
            <person name="Chertkov O."/>
            <person name="Bruce D."/>
            <person name="Tapia R."/>
            <person name="Goodwin L."/>
            <person name="Pitluck S."/>
            <person name="Liolios K."/>
            <person name="Ivanova N."/>
            <person name="Mavromatis K."/>
            <person name="Chen A."/>
            <person name="Palaniappan K."/>
            <person name="Land M."/>
            <person name="Hauser L."/>
            <person name="Chang Y.J."/>
            <person name="Jeffries C.D."/>
            <person name="Detter J.C."/>
            <person name="Rohde M."/>
            <person name="Goker M."/>
            <person name="Bristow J."/>
            <person name="Eisen J.A."/>
            <person name="Markowitz V."/>
            <person name="Hugenholtz P."/>
            <person name="Klenk H.P."/>
            <person name="Kyrpides N.C."/>
        </authorList>
    </citation>
    <scope>NUCLEOTIDE SEQUENCE [LARGE SCALE GENOMIC DNA]</scope>
    <source>
        <strain evidence="2">ATCC 33309 / DSM 7299 / CCUG 15893 / LMG 7604 / NCTC 12251 / CI</strain>
    </source>
</reference>
<sequence length="260" mass="30053">MYDALKNITFIIFDLDGVFYRENQSLEGTKEIIDYLNEENIEYCFFTNNSNYKIHRYKEKLLTCGIEVSEKNIFTTTKLIEHYLFENNLDNIYVLGSKQLQDTLYDKYTQNSINPNIVILGMENNITLKDISNTINLIDKDTQIIAANPDKLIPVKDGFELECGVLIDIIEEYTKKMVQVIGKPSPYGFDTILSKFDKQKSETLMIGDTFETDILGAKNANIYAGWINSGNKLPYNTLDFDFMSFKSLIELKEKIKEAKR</sequence>
<dbReference type="EMBL" id="CP001999">
    <property type="protein sequence ID" value="ADG93009.1"/>
    <property type="molecule type" value="Genomic_DNA"/>
</dbReference>